<evidence type="ECO:0000256" key="1">
    <source>
        <dbReference type="ARBA" id="ARBA00004571"/>
    </source>
</evidence>
<keyword evidence="4" id="KW-0410">Iron transport</keyword>
<dbReference type="InterPro" id="IPR039426">
    <property type="entry name" value="TonB-dep_rcpt-like"/>
</dbReference>
<evidence type="ECO:0000256" key="9">
    <source>
        <dbReference type="ARBA" id="ARBA00023077"/>
    </source>
</evidence>
<evidence type="ECO:0000256" key="12">
    <source>
        <dbReference type="PROSITE-ProRule" id="PRU01360"/>
    </source>
</evidence>
<dbReference type="AlphaFoldDB" id="A0A7X1FQT7"/>
<dbReference type="GO" id="GO:0009279">
    <property type="term" value="C:cell outer membrane"/>
    <property type="evidence" value="ECO:0007669"/>
    <property type="project" value="UniProtKB-SubCell"/>
</dbReference>
<accession>A0A7X1FQT7</accession>
<evidence type="ECO:0000256" key="2">
    <source>
        <dbReference type="ARBA" id="ARBA00022448"/>
    </source>
</evidence>
<feature type="domain" description="TonB-dependent receptor-like beta-barrel" evidence="16">
    <location>
        <begin position="351"/>
        <end position="804"/>
    </location>
</feature>
<dbReference type="PROSITE" id="PS01156">
    <property type="entry name" value="TONB_DEPENDENT_REC_2"/>
    <property type="match status" value="1"/>
</dbReference>
<dbReference type="InterPro" id="IPR012910">
    <property type="entry name" value="Plug_dom"/>
</dbReference>
<keyword evidence="9 14" id="KW-0798">TonB box</keyword>
<evidence type="ECO:0000256" key="8">
    <source>
        <dbReference type="ARBA" id="ARBA00023065"/>
    </source>
</evidence>
<comment type="caution">
    <text evidence="18">The sequence shown here is derived from an EMBL/GenBank/DDBJ whole genome shotgun (WGS) entry which is preliminary data.</text>
</comment>
<dbReference type="PROSITE" id="PS51257">
    <property type="entry name" value="PROKAR_LIPOPROTEIN"/>
    <property type="match status" value="1"/>
</dbReference>
<dbReference type="Pfam" id="PF00593">
    <property type="entry name" value="TonB_dep_Rec_b-barrel"/>
    <property type="match status" value="1"/>
</dbReference>
<dbReference type="Gene3D" id="2.170.130.10">
    <property type="entry name" value="TonB-dependent receptor, plug domain"/>
    <property type="match status" value="1"/>
</dbReference>
<evidence type="ECO:0000256" key="10">
    <source>
        <dbReference type="ARBA" id="ARBA00023136"/>
    </source>
</evidence>
<comment type="subcellular location">
    <subcellularLocation>
        <location evidence="1 12">Cell outer membrane</location>
        <topology evidence="1 12">Multi-pass membrane protein</topology>
    </subcellularLocation>
</comment>
<evidence type="ECO:0000313" key="19">
    <source>
        <dbReference type="Proteomes" id="UP000566813"/>
    </source>
</evidence>
<feature type="domain" description="TonB-dependent receptor plug" evidence="17">
    <location>
        <begin position="77"/>
        <end position="172"/>
    </location>
</feature>
<feature type="signal peptide" evidence="15">
    <location>
        <begin position="1"/>
        <end position="36"/>
    </location>
</feature>
<organism evidence="18 19">
    <name type="scientific">Novosphingobium flavum</name>
    <dbReference type="NCBI Taxonomy" id="1778672"/>
    <lineage>
        <taxon>Bacteria</taxon>
        <taxon>Pseudomonadati</taxon>
        <taxon>Pseudomonadota</taxon>
        <taxon>Alphaproteobacteria</taxon>
        <taxon>Sphingomonadales</taxon>
        <taxon>Sphingomonadaceae</taxon>
        <taxon>Novosphingobium</taxon>
    </lineage>
</organism>
<keyword evidence="7" id="KW-0408">Iron</keyword>
<gene>
    <name evidence="18" type="ORF">H7F51_06985</name>
</gene>
<comment type="similarity">
    <text evidence="12 14">Belongs to the TonB-dependent receptor family.</text>
</comment>
<keyword evidence="10 12" id="KW-0472">Membrane</keyword>
<evidence type="ECO:0000256" key="3">
    <source>
        <dbReference type="ARBA" id="ARBA00022452"/>
    </source>
</evidence>
<keyword evidence="18" id="KW-0675">Receptor</keyword>
<evidence type="ECO:0000256" key="4">
    <source>
        <dbReference type="ARBA" id="ARBA00022496"/>
    </source>
</evidence>
<evidence type="ECO:0000256" key="13">
    <source>
        <dbReference type="PROSITE-ProRule" id="PRU10144"/>
    </source>
</evidence>
<protein>
    <submittedName>
        <fullName evidence="18">TonB-dependent receptor plug domain-containing protein</fullName>
    </submittedName>
</protein>
<proteinExistence type="inferred from homology"/>
<evidence type="ECO:0000313" key="18">
    <source>
        <dbReference type="EMBL" id="MBC2665258.1"/>
    </source>
</evidence>
<evidence type="ECO:0000256" key="7">
    <source>
        <dbReference type="ARBA" id="ARBA00023004"/>
    </source>
</evidence>
<dbReference type="InterPro" id="IPR010917">
    <property type="entry name" value="TonB_rcpt_CS"/>
</dbReference>
<name>A0A7X1FQT7_9SPHN</name>
<reference evidence="18 19" key="1">
    <citation type="submission" date="2020-08" db="EMBL/GenBank/DDBJ databases">
        <title>The genome sequence of type strain Novosphingobium flavum NBRC 111647.</title>
        <authorList>
            <person name="Liu Y."/>
        </authorList>
    </citation>
    <scope>NUCLEOTIDE SEQUENCE [LARGE SCALE GENOMIC DNA]</scope>
    <source>
        <strain evidence="18 19">NBRC 111647</strain>
    </source>
</reference>
<sequence>MRSTQSDPARFGRRRKTLLAAATLLACTAMTAPAFAEEAEAEAADAPAGEEIVVKGALNALPVKDVGTIFGFDKNLVETPRSASTVSKEQIERFGITDIHDLIAQAPGTFTNSFFGVSGSLDIRGTPGETYFRGMRRLDNPGNYPTPIGAADRIDIVRGPASPIMGPAKTGGYINFVPKTARVAGGSFMSEPKAEIEYTRSAWNGSKMAASVVGPGKLGDHEFGYSLYGELTNSDSYYRYVFTHQTLLQAAFDTDITDKLRLEFGGMYQNYRGVQNGGWNRVTQDLIDKGIYTTGQAKPLDTNADGKISQAEARAANGGAGLGLFGSFVCGGGILASGLTNSCLAANVPDLGLTNVGTAILSPRNTLTGQDDKLDSNVKTAYADLIWGDPESLEIKNQFFYDGYYNINENAYGFSQFADSYVIEDKIVATKKVKSALGTFSFQLAPSIRYTNFKHADDFGYEYFGRVDLTQGYTPLSTRLLSTQTDSGYSSYFTGHYSDASVSALTDLNFDFGLDLTLGGRYDYLSVTSNAILSKMDSTQFWLNIPTAALTTSADLARGYSTAKGSKGVWSWTASANYKLPFGLVPYGTIAKQAVIIAGQGAEVDPNNVYNDTWVTDSKLYEGGIKGSWLDNTLYAALSVYKQTRTDYTVGSLTVNQAIKTTGVEAEVRWSVDKHLLLTGAYTHTKVVNLPFLNGGGTFFYYYGAELVKSFGVNPALLYGGAPNGYVTLKDASMAERPGIPKNLYSATATYSFDNGLALSASASHVESVWADYAHTLKLPAYTLVDLGVTYETDHWMFRFNLKNALNQRYFRANFVELYGSQNVLPELPRSWQASIKYKF</sequence>
<keyword evidence="11 12" id="KW-0998">Cell outer membrane</keyword>
<evidence type="ECO:0000256" key="15">
    <source>
        <dbReference type="SAM" id="SignalP"/>
    </source>
</evidence>
<keyword evidence="3 12" id="KW-1134">Transmembrane beta strand</keyword>
<feature type="chain" id="PRO_5031048298" evidence="15">
    <location>
        <begin position="37"/>
        <end position="840"/>
    </location>
</feature>
<dbReference type="InterPro" id="IPR037066">
    <property type="entry name" value="Plug_dom_sf"/>
</dbReference>
<dbReference type="EMBL" id="JACLAW010000004">
    <property type="protein sequence ID" value="MBC2665258.1"/>
    <property type="molecule type" value="Genomic_DNA"/>
</dbReference>
<evidence type="ECO:0000259" key="17">
    <source>
        <dbReference type="Pfam" id="PF07715"/>
    </source>
</evidence>
<evidence type="ECO:0000259" key="16">
    <source>
        <dbReference type="Pfam" id="PF00593"/>
    </source>
</evidence>
<keyword evidence="6 15" id="KW-0732">Signal</keyword>
<dbReference type="GO" id="GO:0006826">
    <property type="term" value="P:iron ion transport"/>
    <property type="evidence" value="ECO:0007669"/>
    <property type="project" value="UniProtKB-KW"/>
</dbReference>
<dbReference type="InterPro" id="IPR000531">
    <property type="entry name" value="Beta-barrel_TonB"/>
</dbReference>
<evidence type="ECO:0000256" key="11">
    <source>
        <dbReference type="ARBA" id="ARBA00023237"/>
    </source>
</evidence>
<evidence type="ECO:0000256" key="5">
    <source>
        <dbReference type="ARBA" id="ARBA00022692"/>
    </source>
</evidence>
<dbReference type="Proteomes" id="UP000566813">
    <property type="component" value="Unassembled WGS sequence"/>
</dbReference>
<dbReference type="InterPro" id="IPR036942">
    <property type="entry name" value="Beta-barrel_TonB_sf"/>
</dbReference>
<feature type="short sequence motif" description="TonB C-terminal box" evidence="13">
    <location>
        <begin position="823"/>
        <end position="840"/>
    </location>
</feature>
<evidence type="ECO:0000256" key="14">
    <source>
        <dbReference type="RuleBase" id="RU003357"/>
    </source>
</evidence>
<keyword evidence="19" id="KW-1185">Reference proteome</keyword>
<keyword evidence="2 12" id="KW-0813">Transport</keyword>
<keyword evidence="5 12" id="KW-0812">Transmembrane</keyword>
<dbReference type="PANTHER" id="PTHR32552:SF81">
    <property type="entry name" value="TONB-DEPENDENT OUTER MEMBRANE RECEPTOR"/>
    <property type="match status" value="1"/>
</dbReference>
<dbReference type="Pfam" id="PF07715">
    <property type="entry name" value="Plug"/>
    <property type="match status" value="1"/>
</dbReference>
<dbReference type="SUPFAM" id="SSF56935">
    <property type="entry name" value="Porins"/>
    <property type="match status" value="1"/>
</dbReference>
<dbReference type="PROSITE" id="PS52016">
    <property type="entry name" value="TONB_DEPENDENT_REC_3"/>
    <property type="match status" value="1"/>
</dbReference>
<dbReference type="PANTHER" id="PTHR32552">
    <property type="entry name" value="FERRICHROME IRON RECEPTOR-RELATED"/>
    <property type="match status" value="1"/>
</dbReference>
<dbReference type="Gene3D" id="2.40.170.20">
    <property type="entry name" value="TonB-dependent receptor, beta-barrel domain"/>
    <property type="match status" value="1"/>
</dbReference>
<keyword evidence="8" id="KW-0406">Ion transport</keyword>
<evidence type="ECO:0000256" key="6">
    <source>
        <dbReference type="ARBA" id="ARBA00022729"/>
    </source>
</evidence>